<evidence type="ECO:0000256" key="10">
    <source>
        <dbReference type="RuleBase" id="RU000673"/>
    </source>
</evidence>
<dbReference type="InterPro" id="IPR036416">
    <property type="entry name" value="Pept_tRNA_hydro_sf"/>
</dbReference>
<keyword evidence="3 9" id="KW-0820">tRNA-binding</keyword>
<evidence type="ECO:0000256" key="6">
    <source>
        <dbReference type="ARBA" id="ARBA00038063"/>
    </source>
</evidence>
<feature type="active site" description="Proton acceptor" evidence="9">
    <location>
        <position position="22"/>
    </location>
</feature>
<dbReference type="Proteomes" id="UP000236151">
    <property type="component" value="Unassembled WGS sequence"/>
</dbReference>
<dbReference type="HAMAP" id="MF_00083">
    <property type="entry name" value="Pept_tRNA_hydro_bact"/>
    <property type="match status" value="1"/>
</dbReference>
<dbReference type="FunFam" id="3.40.50.1470:FF:000001">
    <property type="entry name" value="Peptidyl-tRNA hydrolase"/>
    <property type="match status" value="1"/>
</dbReference>
<dbReference type="InterPro" id="IPR001328">
    <property type="entry name" value="Pept_tRNA_hydro"/>
</dbReference>
<comment type="similarity">
    <text evidence="6 9 11">Belongs to the PTH family.</text>
</comment>
<dbReference type="KEGG" id="cthd:CDO33_00275"/>
<keyword evidence="13" id="KW-1185">Reference proteome</keyword>
<dbReference type="OrthoDB" id="9800507at2"/>
<dbReference type="PANTHER" id="PTHR17224">
    <property type="entry name" value="PEPTIDYL-TRNA HYDROLASE"/>
    <property type="match status" value="1"/>
</dbReference>
<evidence type="ECO:0000256" key="8">
    <source>
        <dbReference type="ARBA" id="ARBA00050038"/>
    </source>
</evidence>
<comment type="function">
    <text evidence="9">Hydrolyzes ribosome-free peptidyl-tRNAs (with 1 or more amino acids incorporated), which drop off the ribosome during protein synthesis, or as a result of ribosome stalling.</text>
</comment>
<evidence type="ECO:0000256" key="7">
    <source>
        <dbReference type="ARBA" id="ARBA00048707"/>
    </source>
</evidence>
<comment type="catalytic activity">
    <reaction evidence="7 9 10">
        <text>an N-acyl-L-alpha-aminoacyl-tRNA + H2O = an N-acyl-L-amino acid + a tRNA + H(+)</text>
        <dbReference type="Rhea" id="RHEA:54448"/>
        <dbReference type="Rhea" id="RHEA-COMP:10123"/>
        <dbReference type="Rhea" id="RHEA-COMP:13883"/>
        <dbReference type="ChEBI" id="CHEBI:15377"/>
        <dbReference type="ChEBI" id="CHEBI:15378"/>
        <dbReference type="ChEBI" id="CHEBI:59874"/>
        <dbReference type="ChEBI" id="CHEBI:78442"/>
        <dbReference type="ChEBI" id="CHEBI:138191"/>
        <dbReference type="EC" id="3.1.1.29"/>
    </reaction>
</comment>
<feature type="site" description="Stabilizes the basic form of H active site to accept a proton" evidence="9">
    <location>
        <position position="94"/>
    </location>
</feature>
<evidence type="ECO:0000313" key="12">
    <source>
        <dbReference type="EMBL" id="PNT97963.1"/>
    </source>
</evidence>
<evidence type="ECO:0000256" key="5">
    <source>
        <dbReference type="ARBA" id="ARBA00022884"/>
    </source>
</evidence>
<feature type="binding site" evidence="9">
    <location>
        <position position="69"/>
    </location>
    <ligand>
        <name>tRNA</name>
        <dbReference type="ChEBI" id="CHEBI:17843"/>
    </ligand>
</feature>
<name>A0A2K2FGS4_9CLOT</name>
<dbReference type="PANTHER" id="PTHR17224:SF1">
    <property type="entry name" value="PEPTIDYL-TRNA HYDROLASE"/>
    <property type="match status" value="1"/>
</dbReference>
<evidence type="ECO:0000256" key="3">
    <source>
        <dbReference type="ARBA" id="ARBA00022555"/>
    </source>
</evidence>
<proteinExistence type="inferred from homology"/>
<gene>
    <name evidence="9" type="primary">pth</name>
    <name evidence="12" type="ORF">CDQ84_12325</name>
</gene>
<dbReference type="EC" id="3.1.1.29" evidence="1 9"/>
<dbReference type="AlphaFoldDB" id="A0A2K2FGS4"/>
<dbReference type="PROSITE" id="PS01196">
    <property type="entry name" value="PEPT_TRNA_HYDROL_2"/>
    <property type="match status" value="1"/>
</dbReference>
<protein>
    <recommendedName>
        <fullName evidence="8 9">Peptidyl-tRNA hydrolase</fullName>
        <shortName evidence="9">Pth</shortName>
        <ecNumber evidence="1 9">3.1.1.29</ecNumber>
    </recommendedName>
</protein>
<dbReference type="GO" id="GO:0000049">
    <property type="term" value="F:tRNA binding"/>
    <property type="evidence" value="ECO:0007669"/>
    <property type="project" value="UniProtKB-UniRule"/>
</dbReference>
<accession>A0A2K2FGS4</accession>
<dbReference type="RefSeq" id="WP_103082037.1">
    <property type="nucleotide sequence ID" value="NZ_CP021850.1"/>
</dbReference>
<evidence type="ECO:0000256" key="11">
    <source>
        <dbReference type="RuleBase" id="RU004320"/>
    </source>
</evidence>
<dbReference type="GO" id="GO:0005737">
    <property type="term" value="C:cytoplasm"/>
    <property type="evidence" value="ECO:0007669"/>
    <property type="project" value="UniProtKB-SubCell"/>
</dbReference>
<evidence type="ECO:0000256" key="2">
    <source>
        <dbReference type="ARBA" id="ARBA00022490"/>
    </source>
</evidence>
<dbReference type="GO" id="GO:0004045">
    <property type="term" value="F:peptidyl-tRNA hydrolase activity"/>
    <property type="evidence" value="ECO:0007669"/>
    <property type="project" value="UniProtKB-UniRule"/>
</dbReference>
<comment type="caution">
    <text evidence="12">The sequence shown here is derived from an EMBL/GenBank/DDBJ whole genome shotgun (WGS) entry which is preliminary data.</text>
</comment>
<dbReference type="NCBIfam" id="TIGR00447">
    <property type="entry name" value="pth"/>
    <property type="match status" value="1"/>
</dbReference>
<feature type="binding site" evidence="9">
    <location>
        <position position="17"/>
    </location>
    <ligand>
        <name>tRNA</name>
        <dbReference type="ChEBI" id="CHEBI:17843"/>
    </ligand>
</feature>
<dbReference type="Gene3D" id="3.40.50.1470">
    <property type="entry name" value="Peptidyl-tRNA hydrolase"/>
    <property type="match status" value="1"/>
</dbReference>
<comment type="subcellular location">
    <subcellularLocation>
        <location evidence="9">Cytoplasm</location>
    </subcellularLocation>
</comment>
<keyword evidence="4 9" id="KW-0378">Hydrolase</keyword>
<dbReference type="PROSITE" id="PS01195">
    <property type="entry name" value="PEPT_TRNA_HYDROL_1"/>
    <property type="match status" value="1"/>
</dbReference>
<organism evidence="12 13">
    <name type="scientific">Clostridium thermosuccinogenes</name>
    <dbReference type="NCBI Taxonomy" id="84032"/>
    <lineage>
        <taxon>Bacteria</taxon>
        <taxon>Bacillati</taxon>
        <taxon>Bacillota</taxon>
        <taxon>Clostridia</taxon>
        <taxon>Eubacteriales</taxon>
        <taxon>Clostridiaceae</taxon>
        <taxon>Clostridium</taxon>
    </lineage>
</organism>
<dbReference type="CDD" id="cd00462">
    <property type="entry name" value="PTH"/>
    <property type="match status" value="1"/>
</dbReference>
<evidence type="ECO:0000313" key="13">
    <source>
        <dbReference type="Proteomes" id="UP000236151"/>
    </source>
</evidence>
<reference evidence="13" key="1">
    <citation type="submission" date="2017-06" db="EMBL/GenBank/DDBJ databases">
        <title>Investigating the central metabolism of Clostridium thermosuccinogenes.</title>
        <authorList>
            <person name="Koendjbiharie J.G."/>
            <person name="Van Kranenburg R."/>
            <person name="Vriesendorp B."/>
        </authorList>
    </citation>
    <scope>NUCLEOTIDE SEQUENCE [LARGE SCALE GENOMIC DNA]</scope>
    <source>
        <strain evidence="13">DSM 5806</strain>
    </source>
</reference>
<keyword evidence="2 9" id="KW-0963">Cytoplasm</keyword>
<feature type="binding site" evidence="9">
    <location>
        <position position="115"/>
    </location>
    <ligand>
        <name>tRNA</name>
        <dbReference type="ChEBI" id="CHEBI:17843"/>
    </ligand>
</feature>
<evidence type="ECO:0000256" key="1">
    <source>
        <dbReference type="ARBA" id="ARBA00013260"/>
    </source>
</evidence>
<evidence type="ECO:0000256" key="9">
    <source>
        <dbReference type="HAMAP-Rule" id="MF_00083"/>
    </source>
</evidence>
<keyword evidence="5 9" id="KW-0694">RNA-binding</keyword>
<dbReference type="InterPro" id="IPR018171">
    <property type="entry name" value="Pept_tRNA_hydro_CS"/>
</dbReference>
<dbReference type="Pfam" id="PF01195">
    <property type="entry name" value="Pept_tRNA_hydro"/>
    <property type="match status" value="1"/>
</dbReference>
<feature type="site" description="Discriminates between blocked and unblocked aminoacyl-tRNA" evidence="9">
    <location>
        <position position="12"/>
    </location>
</feature>
<dbReference type="EMBL" id="NIOJ01000032">
    <property type="protein sequence ID" value="PNT97963.1"/>
    <property type="molecule type" value="Genomic_DNA"/>
</dbReference>
<comment type="function">
    <text evidence="9">Catalyzes the release of premature peptidyl moieties from peptidyl-tRNA molecules trapped in stalled 50S ribosomal subunits, and thus maintains levels of free tRNAs and 50S ribosomes.</text>
</comment>
<dbReference type="SUPFAM" id="SSF53178">
    <property type="entry name" value="Peptidyl-tRNA hydrolase-like"/>
    <property type="match status" value="1"/>
</dbReference>
<dbReference type="GO" id="GO:0072344">
    <property type="term" value="P:rescue of stalled ribosome"/>
    <property type="evidence" value="ECO:0007669"/>
    <property type="project" value="UniProtKB-UniRule"/>
</dbReference>
<comment type="subunit">
    <text evidence="9">Monomer.</text>
</comment>
<evidence type="ECO:0000256" key="4">
    <source>
        <dbReference type="ARBA" id="ARBA00022801"/>
    </source>
</evidence>
<sequence>MEDIFIIVGLGNPGPRYDNTRHNVGFDTIDLLSAKHGIKVSKLKHKALIGDGMIEGKKVILVKPQTFMNLSGESVRDILEWYKVPLKNLIIIYDDIDLAPGKIRIRPKGSAGTHNGMRSVIYQIQSDEFPRVRIGIGKAPEGWDLADYVLSKFNPDEREVISESICNAADAVATIIKSGTETAMNRFNG</sequence>
<dbReference type="GO" id="GO:0006515">
    <property type="term" value="P:protein quality control for misfolded or incompletely synthesized proteins"/>
    <property type="evidence" value="ECO:0007669"/>
    <property type="project" value="UniProtKB-UniRule"/>
</dbReference>
<feature type="binding site" evidence="9">
    <location>
        <position position="67"/>
    </location>
    <ligand>
        <name>tRNA</name>
        <dbReference type="ChEBI" id="CHEBI:17843"/>
    </ligand>
</feature>